<proteinExistence type="predicted"/>
<evidence type="ECO:0000313" key="3">
    <source>
        <dbReference type="Proteomes" id="UP000327111"/>
    </source>
</evidence>
<dbReference type="SUPFAM" id="SSF56176">
    <property type="entry name" value="FAD-binding/transporter-associated domain-like"/>
    <property type="match status" value="1"/>
</dbReference>
<dbReference type="EMBL" id="CABVIF010000051">
    <property type="protein sequence ID" value="VVP56731.1"/>
    <property type="molecule type" value="Genomic_DNA"/>
</dbReference>
<reference evidence="2 3" key="1">
    <citation type="submission" date="2019-09" db="EMBL/GenBank/DDBJ databases">
        <authorList>
            <person name="Chandra G."/>
            <person name="Truman W A."/>
        </authorList>
    </citation>
    <scope>NUCLEOTIDE SEQUENCE [LARGE SCALE GENOMIC DNA]</scope>
    <source>
        <strain evidence="2">PS854</strain>
    </source>
</reference>
<dbReference type="GO" id="GO:0050660">
    <property type="term" value="F:flavin adenine dinucleotide binding"/>
    <property type="evidence" value="ECO:0007669"/>
    <property type="project" value="InterPro"/>
</dbReference>
<dbReference type="Pfam" id="PF03471">
    <property type="entry name" value="CorC_HlyC"/>
    <property type="match status" value="1"/>
</dbReference>
<feature type="domain" description="Transporter-associated" evidence="1">
    <location>
        <begin position="17"/>
        <end position="96"/>
    </location>
</feature>
<dbReference type="InterPro" id="IPR005170">
    <property type="entry name" value="Transptr-assoc_dom"/>
</dbReference>
<evidence type="ECO:0000259" key="1">
    <source>
        <dbReference type="SMART" id="SM01091"/>
    </source>
</evidence>
<dbReference type="Proteomes" id="UP000327111">
    <property type="component" value="Unassembled WGS sequence"/>
</dbReference>
<name>A0A5E7Q4H2_PSEFL</name>
<evidence type="ECO:0000313" key="2">
    <source>
        <dbReference type="EMBL" id="VVP56731.1"/>
    </source>
</evidence>
<dbReference type="SMART" id="SM01091">
    <property type="entry name" value="CorC_HlyC"/>
    <property type="match status" value="1"/>
</dbReference>
<protein>
    <submittedName>
        <fullName evidence="2">K(+)/H(+) antiporter NhaP2</fullName>
    </submittedName>
</protein>
<organism evidence="2 3">
    <name type="scientific">Pseudomonas fluorescens</name>
    <dbReference type="NCBI Taxonomy" id="294"/>
    <lineage>
        <taxon>Bacteria</taxon>
        <taxon>Pseudomonadati</taxon>
        <taxon>Pseudomonadota</taxon>
        <taxon>Gammaproteobacteria</taxon>
        <taxon>Pseudomonadales</taxon>
        <taxon>Pseudomonadaceae</taxon>
        <taxon>Pseudomonas</taxon>
    </lineage>
</organism>
<accession>A0A5E7Q4H2</accession>
<gene>
    <name evidence="2" type="primary">cvrA</name>
    <name evidence="2" type="ORF">PS854_05716</name>
</gene>
<dbReference type="AlphaFoldDB" id="A0A5E7Q4H2"/>
<dbReference type="Gene3D" id="3.30.465.10">
    <property type="match status" value="1"/>
</dbReference>
<dbReference type="InterPro" id="IPR016169">
    <property type="entry name" value="FAD-bd_PCMH_sub2"/>
</dbReference>
<dbReference type="InterPro" id="IPR036318">
    <property type="entry name" value="FAD-bd_PCMH-like_sf"/>
</dbReference>
<sequence>MSALGKLFSQAPQRGLDLRFFGDFVLEGDAQLKAVAALYGLPAEGIDPDMTLGAFIAQKVGGAPIVGDQVEWNNTHWTVAVMDGNKIGKVGVRFPEGSRPGPGLFL</sequence>